<dbReference type="PANTHER" id="PTHR30349:SF64">
    <property type="entry name" value="PROPHAGE INTEGRASE INTD-RELATED"/>
    <property type="match status" value="1"/>
</dbReference>
<dbReference type="OrthoDB" id="9766545at2"/>
<gene>
    <name evidence="3" type="ORF">FHG64_17955</name>
</gene>
<feature type="domain" description="Tyr recombinase" evidence="2">
    <location>
        <begin position="104"/>
        <end position="306"/>
    </location>
</feature>
<keyword evidence="1" id="KW-0233">DNA recombination</keyword>
<evidence type="ECO:0000259" key="2">
    <source>
        <dbReference type="PROSITE" id="PS51898"/>
    </source>
</evidence>
<dbReference type="InterPro" id="IPR050090">
    <property type="entry name" value="Tyrosine_recombinase_XerCD"/>
</dbReference>
<dbReference type="GO" id="GO:0006310">
    <property type="term" value="P:DNA recombination"/>
    <property type="evidence" value="ECO:0007669"/>
    <property type="project" value="UniProtKB-KW"/>
</dbReference>
<dbReference type="InterPro" id="IPR013762">
    <property type="entry name" value="Integrase-like_cat_sf"/>
</dbReference>
<dbReference type="Proteomes" id="UP000309016">
    <property type="component" value="Chromosome"/>
</dbReference>
<dbReference type="GO" id="GO:0003677">
    <property type="term" value="F:DNA binding"/>
    <property type="evidence" value="ECO:0007669"/>
    <property type="project" value="InterPro"/>
</dbReference>
<dbReference type="Pfam" id="PF00589">
    <property type="entry name" value="Phage_integrase"/>
    <property type="match status" value="1"/>
</dbReference>
<evidence type="ECO:0000313" key="4">
    <source>
        <dbReference type="Proteomes" id="UP000309016"/>
    </source>
</evidence>
<keyword evidence="4" id="KW-1185">Reference proteome</keyword>
<name>A0A5B7X6V8_9FLAO</name>
<reference evidence="3 4" key="1">
    <citation type="submission" date="2019-06" db="EMBL/GenBank/DDBJ databases">
        <title>Complete genome sequence of Antarcticibacterium flavum KCTC 52984T from an Antarctic marine sediment.</title>
        <authorList>
            <person name="Lee Y.M."/>
            <person name="Shin S.C."/>
        </authorList>
    </citation>
    <scope>NUCLEOTIDE SEQUENCE [LARGE SCALE GENOMIC DNA]</scope>
    <source>
        <strain evidence="3 4">KCTC 52984</strain>
    </source>
</reference>
<dbReference type="SUPFAM" id="SSF56349">
    <property type="entry name" value="DNA breaking-rejoining enzymes"/>
    <property type="match status" value="1"/>
</dbReference>
<dbReference type="PROSITE" id="PS51898">
    <property type="entry name" value="TYR_RECOMBINASE"/>
    <property type="match status" value="1"/>
</dbReference>
<dbReference type="AlphaFoldDB" id="A0A5B7X6V8"/>
<dbReference type="GO" id="GO:0015074">
    <property type="term" value="P:DNA integration"/>
    <property type="evidence" value="ECO:0007669"/>
    <property type="project" value="InterPro"/>
</dbReference>
<dbReference type="InterPro" id="IPR011010">
    <property type="entry name" value="DNA_brk_join_enz"/>
</dbReference>
<sequence>MTNYDSVYGPAIEQFIQMKRKLGFKYRTGNLILIQIDQLAYEFEEKTSGITKSFAQKWGEKRSNESPQNRYDRIRHLAQFSSYLCDLGILSYIPKLPRNPKSTFVPYIYSSKEITALFVAADKLRLAQRNMHSSLICIPALLRLLYATGLRIGEALALKDEEVNLEENYLRVKDSKNGKERIIPISTSLVAVCKEYKYYREQLPIRDRSEYFFVNTKGTKCGSSVRNWFKRCLSDATIYHTGENHGPRVHDLRHTFAVTSMASMAEAGVDLYASLPILSNYLGHGSIGATNHYVRLTANMYPDLIEDLDITCLNVFPKYKNYEAN</sequence>
<dbReference type="KEGG" id="afla:FHG64_17955"/>
<evidence type="ECO:0000313" key="3">
    <source>
        <dbReference type="EMBL" id="QCY71129.1"/>
    </source>
</evidence>
<proteinExistence type="predicted"/>
<dbReference type="RefSeq" id="WP_139067679.1">
    <property type="nucleotide sequence ID" value="NZ_CP040812.1"/>
</dbReference>
<dbReference type="Gene3D" id="1.10.443.10">
    <property type="entry name" value="Intergrase catalytic core"/>
    <property type="match status" value="1"/>
</dbReference>
<dbReference type="PANTHER" id="PTHR30349">
    <property type="entry name" value="PHAGE INTEGRASE-RELATED"/>
    <property type="match status" value="1"/>
</dbReference>
<dbReference type="InterPro" id="IPR002104">
    <property type="entry name" value="Integrase_catalytic"/>
</dbReference>
<protein>
    <submittedName>
        <fullName evidence="3">Integrase</fullName>
    </submittedName>
</protein>
<organism evidence="3 4">
    <name type="scientific">Antarcticibacterium flavum</name>
    <dbReference type="NCBI Taxonomy" id="2058175"/>
    <lineage>
        <taxon>Bacteria</taxon>
        <taxon>Pseudomonadati</taxon>
        <taxon>Bacteroidota</taxon>
        <taxon>Flavobacteriia</taxon>
        <taxon>Flavobacteriales</taxon>
        <taxon>Flavobacteriaceae</taxon>
        <taxon>Antarcticibacterium</taxon>
    </lineage>
</organism>
<accession>A0A5B7X6V8</accession>
<evidence type="ECO:0000256" key="1">
    <source>
        <dbReference type="ARBA" id="ARBA00023172"/>
    </source>
</evidence>
<dbReference type="EMBL" id="CP040812">
    <property type="protein sequence ID" value="QCY71129.1"/>
    <property type="molecule type" value="Genomic_DNA"/>
</dbReference>